<evidence type="ECO:0000313" key="1">
    <source>
        <dbReference type="EMBL" id="MBB5192803.1"/>
    </source>
</evidence>
<name>A0A840RKS5_9NEIS</name>
<evidence type="ECO:0000313" key="2">
    <source>
        <dbReference type="Proteomes" id="UP000543030"/>
    </source>
</evidence>
<accession>A0A840RKS5</accession>
<keyword evidence="2" id="KW-1185">Reference proteome</keyword>
<sequence>MESVEDPQQVPVMLICAVQLHRLLNELPPEGSAEAAVMLLLAGTTAVQRFGLRPLGALHRPERRSTDRIPHGLRHALSWSALTGETIVDQWLTGGAESAAQQALLSAYEDDPVGVAKTPELAGQHDLDRAIGNTGLASEWLTVALAAEHLAVTGTPQLISPETKGQLTLAVLTPF</sequence>
<dbReference type="Proteomes" id="UP000543030">
    <property type="component" value="Unassembled WGS sequence"/>
</dbReference>
<comment type="caution">
    <text evidence="1">The sequence shown here is derived from an EMBL/GenBank/DDBJ whole genome shotgun (WGS) entry which is preliminary data.</text>
</comment>
<dbReference type="EMBL" id="JACHHN010000008">
    <property type="protein sequence ID" value="MBB5192803.1"/>
    <property type="molecule type" value="Genomic_DNA"/>
</dbReference>
<organism evidence="1 2">
    <name type="scientific">Silvimonas terrae</name>
    <dbReference type="NCBI Taxonomy" id="300266"/>
    <lineage>
        <taxon>Bacteria</taxon>
        <taxon>Pseudomonadati</taxon>
        <taxon>Pseudomonadota</taxon>
        <taxon>Betaproteobacteria</taxon>
        <taxon>Neisseriales</taxon>
        <taxon>Chitinibacteraceae</taxon>
        <taxon>Silvimonas</taxon>
    </lineage>
</organism>
<proteinExistence type="predicted"/>
<dbReference type="AlphaFoldDB" id="A0A840RKS5"/>
<gene>
    <name evidence="1" type="ORF">HNQ50_003557</name>
</gene>
<protein>
    <submittedName>
        <fullName evidence="1">Uncharacterized protein</fullName>
    </submittedName>
</protein>
<reference evidence="1 2" key="1">
    <citation type="submission" date="2020-08" db="EMBL/GenBank/DDBJ databases">
        <title>Genomic Encyclopedia of Type Strains, Phase IV (KMG-IV): sequencing the most valuable type-strain genomes for metagenomic binning, comparative biology and taxonomic classification.</title>
        <authorList>
            <person name="Goeker M."/>
        </authorList>
    </citation>
    <scope>NUCLEOTIDE SEQUENCE [LARGE SCALE GENOMIC DNA]</scope>
    <source>
        <strain evidence="1 2">DSM 18233</strain>
    </source>
</reference>
<dbReference type="RefSeq" id="WP_184102467.1">
    <property type="nucleotide sequence ID" value="NZ_JACHHN010000008.1"/>
</dbReference>